<organism evidence="4 5">
    <name type="scientific">Dorea longicatena DSM 13814</name>
    <dbReference type="NCBI Taxonomy" id="411462"/>
    <lineage>
        <taxon>Bacteria</taxon>
        <taxon>Bacillati</taxon>
        <taxon>Bacillota</taxon>
        <taxon>Clostridia</taxon>
        <taxon>Lachnospirales</taxon>
        <taxon>Lachnospiraceae</taxon>
        <taxon>Dorea</taxon>
    </lineage>
</organism>
<dbReference type="GO" id="GO:0005524">
    <property type="term" value="F:ATP binding"/>
    <property type="evidence" value="ECO:0007669"/>
    <property type="project" value="UniProtKB-KW"/>
</dbReference>
<evidence type="ECO:0000256" key="1">
    <source>
        <dbReference type="ARBA" id="ARBA00022694"/>
    </source>
</evidence>
<feature type="binding site" evidence="3">
    <location>
        <position position="109"/>
    </location>
    <ligand>
        <name>ATP</name>
        <dbReference type="ChEBI" id="CHEBI:30616"/>
    </ligand>
</feature>
<evidence type="ECO:0000313" key="4">
    <source>
        <dbReference type="EMBL" id="EDM63983.1"/>
    </source>
</evidence>
<keyword evidence="3" id="KW-0820">tRNA-binding</keyword>
<dbReference type="Pfam" id="PF05636">
    <property type="entry name" value="HIGH_NTase1"/>
    <property type="match status" value="1"/>
</dbReference>
<reference evidence="4 5" key="2">
    <citation type="submission" date="2007-04" db="EMBL/GenBank/DDBJ databases">
        <title>Draft genome sequence of Dorea longicatena (DSM 13814).</title>
        <authorList>
            <person name="Sudarsanam P."/>
            <person name="Ley R."/>
            <person name="Guruge J."/>
            <person name="Turnbaugh P.J."/>
            <person name="Mahowald M."/>
            <person name="Liep D."/>
            <person name="Gordon J."/>
        </authorList>
    </citation>
    <scope>NUCLEOTIDE SEQUENCE [LARGE SCALE GENOMIC DNA]</scope>
    <source>
        <strain evidence="4 5">DSM 13814</strain>
    </source>
</reference>
<keyword evidence="1 3" id="KW-0819">tRNA processing</keyword>
<comment type="function">
    <text evidence="3">Catalyzes the formation of N(4)-acetylcytidine (ac(4)C) at the wobble position of elongator tRNA(Met), using acetate and ATP as substrates. First activates an acetate ion to form acetyladenylate (Ac-AMP) and then transfers the acetyl group to tRNA to form ac(4)C34.</text>
</comment>
<comment type="caution">
    <text evidence="4">The sequence shown here is derived from an EMBL/GenBank/DDBJ whole genome shotgun (WGS) entry which is preliminary data.</text>
</comment>
<comment type="subcellular location">
    <subcellularLocation>
        <location evidence="3">Cytoplasm</location>
    </subcellularLocation>
</comment>
<keyword evidence="3" id="KW-0963">Cytoplasm</keyword>
<dbReference type="HOGENOM" id="CLU_038915_0_1_9"/>
<dbReference type="PANTHER" id="PTHR37825:SF1">
    <property type="entry name" value="TRNA(MET) CYTIDINE ACETATE LIGASE"/>
    <property type="match status" value="1"/>
</dbReference>
<feature type="binding site" evidence="3">
    <location>
        <begin position="14"/>
        <end position="27"/>
    </location>
    <ligand>
        <name>ATP</name>
        <dbReference type="ChEBI" id="CHEBI:30616"/>
    </ligand>
</feature>
<keyword evidence="3" id="KW-0067">ATP-binding</keyword>
<sequence>MLYKEILMKTVGLITEYNPFHNGHLYHIEKAKELTGADRVIVIMSGDYVQRGTPAVLSKHSRAHMALLNGASVVLELPVCYSCASAEFFAKGAVSVLDGLGCIDALCFGSECGNLEHLTSIAHLLSAEPETYRHHLQSSLKNGMSFPAARCHALEKMTGDAYASQILSDPNNILGIEYLKALKELNSPIVPFTLKREFSGYHDTELHDCSSSASAIRKVLMNIPASPYLPKNISAQLSEQLPPGSLSIIQNEWNFSCPVEADDFSLLLKYRLLSEPHESLCKYQDVSEELSNRIIRNRNQFRSFGQFCTLLKTKELTYSRISRSLLHILLSITTEDMHAYQDNSCSYARILGFRKEHTDVLRAMKDHASIPIITKLGKSASLLSPEASRMLNQTSFASDLYESVISDKFGIPFTSEQQKQIIRV</sequence>
<protein>
    <recommendedName>
        <fullName evidence="3">tRNA(Met) cytidine acetate ligase</fullName>
        <ecNumber evidence="3">6.3.4.-</ecNumber>
    </recommendedName>
</protein>
<dbReference type="EC" id="6.3.4.-" evidence="3"/>
<dbReference type="InterPro" id="IPR004821">
    <property type="entry name" value="Cyt_trans-like"/>
</dbReference>
<reference evidence="4 5" key="1">
    <citation type="submission" date="2007-03" db="EMBL/GenBank/DDBJ databases">
        <authorList>
            <person name="Fulton L."/>
            <person name="Clifton S."/>
            <person name="Fulton B."/>
            <person name="Xu J."/>
            <person name="Minx P."/>
            <person name="Pepin K.H."/>
            <person name="Johnson M."/>
            <person name="Thiruvilangam P."/>
            <person name="Bhonagiri V."/>
            <person name="Nash W.E."/>
            <person name="Mardis E.R."/>
            <person name="Wilson R.K."/>
        </authorList>
    </citation>
    <scope>NUCLEOTIDE SEQUENCE [LARGE SCALE GENOMIC DNA]</scope>
    <source>
        <strain evidence="4 5">DSM 13814</strain>
    </source>
</reference>
<feature type="binding site" evidence="3">
    <location>
        <position position="196"/>
    </location>
    <ligand>
        <name>ATP</name>
        <dbReference type="ChEBI" id="CHEBI:30616"/>
    </ligand>
</feature>
<dbReference type="NCBIfam" id="TIGR00125">
    <property type="entry name" value="cyt_tran_rel"/>
    <property type="match status" value="1"/>
</dbReference>
<proteinExistence type="inferred from homology"/>
<accession>A6BEE4</accession>
<dbReference type="InterPro" id="IPR014729">
    <property type="entry name" value="Rossmann-like_a/b/a_fold"/>
</dbReference>
<evidence type="ECO:0000256" key="2">
    <source>
        <dbReference type="ARBA" id="ARBA00022884"/>
    </source>
</evidence>
<dbReference type="InterPro" id="IPR008513">
    <property type="entry name" value="tRNA(Met)_cyd_acetate_ligase"/>
</dbReference>
<keyword evidence="3" id="KW-0436">Ligase</keyword>
<dbReference type="PANTHER" id="PTHR37825">
    <property type="entry name" value="TRNA(MET) CYTIDINE ACETATE LIGASE"/>
    <property type="match status" value="1"/>
</dbReference>
<dbReference type="GO" id="GO:0005737">
    <property type="term" value="C:cytoplasm"/>
    <property type="evidence" value="ECO:0007669"/>
    <property type="project" value="UniProtKB-SubCell"/>
</dbReference>
<dbReference type="HAMAP" id="MF_01539">
    <property type="entry name" value="TmcAL"/>
    <property type="match status" value="1"/>
</dbReference>
<feature type="binding site" evidence="3">
    <location>
        <position position="171"/>
    </location>
    <ligand>
        <name>ATP</name>
        <dbReference type="ChEBI" id="CHEBI:30616"/>
    </ligand>
</feature>
<keyword evidence="2 3" id="KW-0694">RNA-binding</keyword>
<comment type="catalytic activity">
    <reaction evidence="3">
        <text>cytidine(34) in elongator tRNA(Met) + acetate + ATP = N(4)-acetylcytidine(34) in elongator tRNA(Met) + AMP + diphosphate</text>
        <dbReference type="Rhea" id="RHEA:58144"/>
        <dbReference type="Rhea" id="RHEA-COMP:10693"/>
        <dbReference type="Rhea" id="RHEA-COMP:10694"/>
        <dbReference type="ChEBI" id="CHEBI:30089"/>
        <dbReference type="ChEBI" id="CHEBI:30616"/>
        <dbReference type="ChEBI" id="CHEBI:33019"/>
        <dbReference type="ChEBI" id="CHEBI:74900"/>
        <dbReference type="ChEBI" id="CHEBI:82748"/>
        <dbReference type="ChEBI" id="CHEBI:456215"/>
    </reaction>
</comment>
<dbReference type="GO" id="GO:0000049">
    <property type="term" value="F:tRNA binding"/>
    <property type="evidence" value="ECO:0007669"/>
    <property type="project" value="UniProtKB-KW"/>
</dbReference>
<dbReference type="GO" id="GO:0016879">
    <property type="term" value="F:ligase activity, forming carbon-nitrogen bonds"/>
    <property type="evidence" value="ECO:0007669"/>
    <property type="project" value="UniProtKB-UniRule"/>
</dbReference>
<dbReference type="EMBL" id="AAXB02000002">
    <property type="protein sequence ID" value="EDM63983.1"/>
    <property type="molecule type" value="Genomic_DNA"/>
</dbReference>
<dbReference type="GO" id="GO:0006400">
    <property type="term" value="P:tRNA modification"/>
    <property type="evidence" value="ECO:0007669"/>
    <property type="project" value="UniProtKB-UniRule"/>
</dbReference>
<dbReference type="Proteomes" id="UP000004016">
    <property type="component" value="Unassembled WGS sequence"/>
</dbReference>
<gene>
    <name evidence="3" type="primary">tmcAL</name>
    <name evidence="4" type="ORF">DORLON_00660</name>
</gene>
<dbReference type="AlphaFoldDB" id="A6BEE4"/>
<dbReference type="SUPFAM" id="SSF52374">
    <property type="entry name" value="Nucleotidylyl transferase"/>
    <property type="match status" value="1"/>
</dbReference>
<name>A6BEE4_9FIRM</name>
<dbReference type="NCBIfam" id="NF010191">
    <property type="entry name" value="PRK13670.1"/>
    <property type="match status" value="1"/>
</dbReference>
<dbReference type="eggNOG" id="COG1323">
    <property type="taxonomic scope" value="Bacteria"/>
</dbReference>
<comment type="similarity">
    <text evidence="3">Belongs to the TmcAL family.</text>
</comment>
<keyword evidence="3" id="KW-0547">Nucleotide-binding</keyword>
<dbReference type="Gene3D" id="3.40.50.620">
    <property type="entry name" value="HUPs"/>
    <property type="match status" value="1"/>
</dbReference>
<evidence type="ECO:0000313" key="5">
    <source>
        <dbReference type="Proteomes" id="UP000004016"/>
    </source>
</evidence>
<comment type="caution">
    <text evidence="3">Lacks conserved residue(s) required for the propagation of feature annotation.</text>
</comment>
<evidence type="ECO:0000256" key="3">
    <source>
        <dbReference type="HAMAP-Rule" id="MF_01539"/>
    </source>
</evidence>